<evidence type="ECO:0000313" key="1">
    <source>
        <dbReference type="EMBL" id="KAJ8113206.1"/>
    </source>
</evidence>
<protein>
    <submittedName>
        <fullName evidence="1">Uncharacterized protein</fullName>
    </submittedName>
</protein>
<name>A0ACC2IDG9_9PLEO</name>
<dbReference type="Proteomes" id="UP001153331">
    <property type="component" value="Unassembled WGS sequence"/>
</dbReference>
<dbReference type="EMBL" id="JAPHNI010000268">
    <property type="protein sequence ID" value="KAJ8113206.1"/>
    <property type="molecule type" value="Genomic_DNA"/>
</dbReference>
<comment type="caution">
    <text evidence="1">The sequence shown here is derived from an EMBL/GenBank/DDBJ whole genome shotgun (WGS) entry which is preliminary data.</text>
</comment>
<sequence>MATSDFSAPYQHTAMSTGQGAQAADIPGPWPPVASPIHQRQRWDHELDQTFGYHSNGPFLPPPPLQYRNSPYPPSNYPQSPYTPYAVHGGSHLQLYPPPTFSFPSHQPRPPPAIRNGHVDAFMNSPRSDRDMYREASANYGSYYTDSHGHIPHSMPPQPAAPADSPSSGPFDGNLFVHARGSGGIEHHSIQTLPLHPRYSGTNHFQRPEQNQRRHADRHAATRHVEHAEPRTPRNLNAQTRRPDRSSSPRTSTRRSFNRYSADLSLSSTSSDVEEAAARSPPSDRIRHQPRESRLRFFRQVYDPNVTTDSQLQALKASLPKLLPGDLNEETSPACDICAKDYSATHVQPSEEEEVALKLPCGHTFGEFCISQWFDTCKTHKNKVTCPMCRKQLIEPERLPCATDRFDATMFNPTMYMHAARGSQSFRELLANELQAQLKLYAQSGVVLCEGVRPNVAVRSRTPVFGTGARSATGLGYDIIVVHPGIYQSLSAVSLGVYGG</sequence>
<reference evidence="1" key="1">
    <citation type="submission" date="2022-11" db="EMBL/GenBank/DDBJ databases">
        <title>Genome Sequence of Boeremia exigua.</title>
        <authorList>
            <person name="Buettner E."/>
        </authorList>
    </citation>
    <scope>NUCLEOTIDE SEQUENCE</scope>
    <source>
        <strain evidence="1">CU02</strain>
    </source>
</reference>
<gene>
    <name evidence="1" type="ORF">OPT61_g4608</name>
</gene>
<evidence type="ECO:0000313" key="2">
    <source>
        <dbReference type="Proteomes" id="UP001153331"/>
    </source>
</evidence>
<proteinExistence type="predicted"/>
<accession>A0ACC2IDG9</accession>
<organism evidence="1 2">
    <name type="scientific">Boeremia exigua</name>
    <dbReference type="NCBI Taxonomy" id="749465"/>
    <lineage>
        <taxon>Eukaryota</taxon>
        <taxon>Fungi</taxon>
        <taxon>Dikarya</taxon>
        <taxon>Ascomycota</taxon>
        <taxon>Pezizomycotina</taxon>
        <taxon>Dothideomycetes</taxon>
        <taxon>Pleosporomycetidae</taxon>
        <taxon>Pleosporales</taxon>
        <taxon>Pleosporineae</taxon>
        <taxon>Didymellaceae</taxon>
        <taxon>Boeremia</taxon>
    </lineage>
</organism>
<keyword evidence="2" id="KW-1185">Reference proteome</keyword>